<evidence type="ECO:0000313" key="2">
    <source>
        <dbReference type="EMBL" id="MBH8560414.1"/>
    </source>
</evidence>
<dbReference type="SUPFAM" id="SSF52540">
    <property type="entry name" value="P-loop containing nucleoside triphosphate hydrolases"/>
    <property type="match status" value="1"/>
</dbReference>
<sequence>MYQLDITLLRWIALKDNQVLQLERGEDVDIVTNANNSSAQELSRELEQVKYRESKVSLNQEFALEMLHNFFQHLSNNSGQDLLFRYVTNAAYTLERPALALNGSSGIEVWKVIATDKNVASSDHRLLVIQQHLQRKIREHIQGMPATVQPAVKADWLAFDAYISDPDKLLDFVRRVDWSTRQTDYSAMSQQVEAALLTAQLVPDAANAKSLYARLFLYIAKQLSEAGLKQLNPAELRVQAQLPALSVSDLRLLQVIENLFSSLEARVSSLEENASQYATQLTQLLSKVEVLSQSDTVFDYRLGNLASTPPPPVQNGTLRAGKVRHLTQLLLATPWVHLQGINGSGKSQLAALVAREHSSVHWLELRAYNDSIEKTVLLLEAFLALITQRPVSTNRQRWLQEVVTELPAQTLLVLNDLPRIEAGSALEETLVFLANQLAAGGILLLTTSNFDVTPSTRRLLLAATFSEYHDVNFTDEEIAEYLTNCGAGPEVVALAGLVGVVTYYNPTLVGALVYHLQAMNWGADSADVLDVLIRQEFSAATLEDAQYAITRRLSDPGAKQLLYRLSLLNWGFGFTQVQAVSGVEAIIEAPREALQRILNLWIQSIGKVYYVSPLVHNLGEQNLSPAVVRGIHLAVAQSILENQTLDLLDTTRCFWALNKGQDYTKAGGLLLGILRTAENAEQAQLLRRCGLLTYATSTDIPAAMPRLLRAAIRYEQLRLHHLLGLDITAYQHWLTHYANETGGTLNEQVLVRLFKLINAEEWHFPEFSEDFLFVLANRAALTELSEDDFTPAQLAMLFWLPIRSINSVSALMQWRKLAEHFQAETGFDVWQEPIAQTAVTLISRQLAIAAVETSAEAALVILNEWADYYAQQQQELLRATVQAVSIPVQFQQVAERSNIIAEVAASAAGLALPDAQYLLFFALGKACYDANMKAESIEWLAKAVDLQCIQQDSFVEALIYAGAAISTHDTARALQFNQQAEELAAADTLIQEIDYLKVAAELALAYWLHHDIEQSFRWFEKVVQQLVEAKASASPEAWKRLYVWLRHALGYIARVAAREQAPERVADGGEYVAPYQGFFSFNTKDVSDLYDDNPAPHVLFYTMALFAEGIGDIDKAYEWSQRAFDAARQTPGEQALLMIAALCGQYALATGHYVEGLEAQLLAAAMSAFVKHEGLTQEQAMETFQLEELNSRRPGPVWNDAEATAVTLAVIPMVTLTLTAQLTNDARRTELTQACQLALDQYRSQASDQGLWSHVSEVSTEVLTATSSSRQLLTKASAFAQEGQRDLQVICLLGAIAQATDGRSQVHEMFKVLPYLDKTLKIRPAVFRFVLIPFVRQVSKTSIRECFVGTRTELDDLLESIENVAATEPHAVQLLLQPAVAAADLTVPSPRDTWLYQYREI</sequence>
<dbReference type="InterPro" id="IPR027417">
    <property type="entry name" value="P-loop_NTPase"/>
</dbReference>
<gene>
    <name evidence="2" type="ORF">I7X13_20300</name>
</gene>
<dbReference type="Gene3D" id="3.40.50.300">
    <property type="entry name" value="P-loop containing nucleotide triphosphate hydrolases"/>
    <property type="match status" value="1"/>
</dbReference>
<dbReference type="Proteomes" id="UP000625631">
    <property type="component" value="Unassembled WGS sequence"/>
</dbReference>
<keyword evidence="3" id="KW-1185">Reference proteome</keyword>
<proteinExistence type="predicted"/>
<feature type="coiled-coil region" evidence="1">
    <location>
        <begin position="253"/>
        <end position="287"/>
    </location>
</feature>
<accession>A0ABS0QCK5</accession>
<dbReference type="EMBL" id="JAEDAE010000013">
    <property type="protein sequence ID" value="MBH8560414.1"/>
    <property type="molecule type" value="Genomic_DNA"/>
</dbReference>
<evidence type="ECO:0000256" key="1">
    <source>
        <dbReference type="SAM" id="Coils"/>
    </source>
</evidence>
<comment type="caution">
    <text evidence="2">The sequence shown here is derived from an EMBL/GenBank/DDBJ whole genome shotgun (WGS) entry which is preliminary data.</text>
</comment>
<evidence type="ECO:0000313" key="3">
    <source>
        <dbReference type="Proteomes" id="UP000625631"/>
    </source>
</evidence>
<name>A0ABS0QCK5_9BACT</name>
<keyword evidence="1" id="KW-0175">Coiled coil</keyword>
<evidence type="ECO:0008006" key="4">
    <source>
        <dbReference type="Google" id="ProtNLM"/>
    </source>
</evidence>
<organism evidence="2 3">
    <name type="scientific">Hymenobacter negativus</name>
    <dbReference type="NCBI Taxonomy" id="2795026"/>
    <lineage>
        <taxon>Bacteria</taxon>
        <taxon>Pseudomonadati</taxon>
        <taxon>Bacteroidota</taxon>
        <taxon>Cytophagia</taxon>
        <taxon>Cytophagales</taxon>
        <taxon>Hymenobacteraceae</taxon>
        <taxon>Hymenobacter</taxon>
    </lineage>
</organism>
<dbReference type="RefSeq" id="WP_198076886.1">
    <property type="nucleotide sequence ID" value="NZ_JAEDAE010000013.1"/>
</dbReference>
<reference evidence="2 3" key="1">
    <citation type="submission" date="2020-12" db="EMBL/GenBank/DDBJ databases">
        <title>Hymenobacter sp.</title>
        <authorList>
            <person name="Kim M.K."/>
        </authorList>
    </citation>
    <scope>NUCLEOTIDE SEQUENCE [LARGE SCALE GENOMIC DNA]</scope>
    <source>
        <strain evidence="2 3">BT442</strain>
    </source>
</reference>
<protein>
    <recommendedName>
        <fullName evidence="4">ATP-binding protein</fullName>
    </recommendedName>
</protein>